<dbReference type="InParanoid" id="A0A0C3JMV0"/>
<reference evidence="2 3" key="1">
    <citation type="submission" date="2014-04" db="EMBL/GenBank/DDBJ databases">
        <authorList>
            <consortium name="DOE Joint Genome Institute"/>
            <person name="Kuo A."/>
            <person name="Kohler A."/>
            <person name="Costa M.D."/>
            <person name="Nagy L.G."/>
            <person name="Floudas D."/>
            <person name="Copeland A."/>
            <person name="Barry K.W."/>
            <person name="Cichocki N."/>
            <person name="Veneault-Fourrey C."/>
            <person name="LaButti K."/>
            <person name="Lindquist E.A."/>
            <person name="Lipzen A."/>
            <person name="Lundell T."/>
            <person name="Morin E."/>
            <person name="Murat C."/>
            <person name="Sun H."/>
            <person name="Tunlid A."/>
            <person name="Henrissat B."/>
            <person name="Grigoriev I.V."/>
            <person name="Hibbett D.S."/>
            <person name="Martin F."/>
            <person name="Nordberg H.P."/>
            <person name="Cantor M.N."/>
            <person name="Hua S.X."/>
        </authorList>
    </citation>
    <scope>NUCLEOTIDE SEQUENCE [LARGE SCALE GENOMIC DNA]</scope>
    <source>
        <strain evidence="2 3">Marx 270</strain>
    </source>
</reference>
<proteinExistence type="predicted"/>
<evidence type="ECO:0000313" key="3">
    <source>
        <dbReference type="Proteomes" id="UP000054217"/>
    </source>
</evidence>
<organism evidence="2 3">
    <name type="scientific">Pisolithus tinctorius Marx 270</name>
    <dbReference type="NCBI Taxonomy" id="870435"/>
    <lineage>
        <taxon>Eukaryota</taxon>
        <taxon>Fungi</taxon>
        <taxon>Dikarya</taxon>
        <taxon>Basidiomycota</taxon>
        <taxon>Agaricomycotina</taxon>
        <taxon>Agaricomycetes</taxon>
        <taxon>Agaricomycetidae</taxon>
        <taxon>Boletales</taxon>
        <taxon>Sclerodermatineae</taxon>
        <taxon>Pisolithaceae</taxon>
        <taxon>Pisolithus</taxon>
    </lineage>
</organism>
<evidence type="ECO:0000313" key="2">
    <source>
        <dbReference type="EMBL" id="KIN98836.1"/>
    </source>
</evidence>
<dbReference type="HOGENOM" id="CLU_035057_2_0_1"/>
<feature type="compositionally biased region" description="Basic and acidic residues" evidence="1">
    <location>
        <begin position="118"/>
        <end position="132"/>
    </location>
</feature>
<dbReference type="Proteomes" id="UP000054217">
    <property type="component" value="Unassembled WGS sequence"/>
</dbReference>
<evidence type="ECO:0000256" key="1">
    <source>
        <dbReference type="SAM" id="MobiDB-lite"/>
    </source>
</evidence>
<feature type="compositionally biased region" description="Low complexity" evidence="1">
    <location>
        <begin position="141"/>
        <end position="151"/>
    </location>
</feature>
<sequence>MALQPEESLEAIYEWVGDWDQTWASIYLWWKYINKNEISILKVHDANLHDMTEETTMQQNKVIQVVIAIADLCQPEGQQRFHIDDVFEDYQEQVKERAHLEAERLAKAPAVHTQGQTARDKGQEHAPEDTKGHLSRGAACSTGEGSGSTSKGKGKQKATSKEDELADNVDDDEGNGEPGPSTKGPCTAGDNEPCKTCAQANLVCIREPEASCKWCRKAKCKCSCSRGIGRKIQPLQFMILHPHLISFSMGLLQHLDPVNTPCPTLPVNEPQIEFKPFSAIATSLLNELGGTEEPVWGNMPLGTEIPEVEIPCKRSTASFVKCLQVLKARAKDEEFKLEQVYQLLEMLARWVTYQIKTVWARWEELRRLKDNLWDL</sequence>
<reference evidence="3" key="2">
    <citation type="submission" date="2015-01" db="EMBL/GenBank/DDBJ databases">
        <title>Evolutionary Origins and Diversification of the Mycorrhizal Mutualists.</title>
        <authorList>
            <consortium name="DOE Joint Genome Institute"/>
            <consortium name="Mycorrhizal Genomics Consortium"/>
            <person name="Kohler A."/>
            <person name="Kuo A."/>
            <person name="Nagy L.G."/>
            <person name="Floudas D."/>
            <person name="Copeland A."/>
            <person name="Barry K.W."/>
            <person name="Cichocki N."/>
            <person name="Veneault-Fourrey C."/>
            <person name="LaButti K."/>
            <person name="Lindquist E.A."/>
            <person name="Lipzen A."/>
            <person name="Lundell T."/>
            <person name="Morin E."/>
            <person name="Murat C."/>
            <person name="Riley R."/>
            <person name="Ohm R."/>
            <person name="Sun H."/>
            <person name="Tunlid A."/>
            <person name="Henrissat B."/>
            <person name="Grigoriev I.V."/>
            <person name="Hibbett D.S."/>
            <person name="Martin F."/>
        </authorList>
    </citation>
    <scope>NUCLEOTIDE SEQUENCE [LARGE SCALE GENOMIC DNA]</scope>
    <source>
        <strain evidence="3">Marx 270</strain>
    </source>
</reference>
<name>A0A0C3JMV0_PISTI</name>
<feature type="region of interest" description="Disordered" evidence="1">
    <location>
        <begin position="105"/>
        <end position="188"/>
    </location>
</feature>
<gene>
    <name evidence="2" type="ORF">M404DRAFT_30985</name>
</gene>
<keyword evidence="3" id="KW-1185">Reference proteome</keyword>
<protein>
    <submittedName>
        <fullName evidence="2">Uncharacterized protein</fullName>
    </submittedName>
</protein>
<dbReference type="EMBL" id="KN832011">
    <property type="protein sequence ID" value="KIN98836.1"/>
    <property type="molecule type" value="Genomic_DNA"/>
</dbReference>
<feature type="compositionally biased region" description="Acidic residues" evidence="1">
    <location>
        <begin position="164"/>
        <end position="175"/>
    </location>
</feature>
<dbReference type="AlphaFoldDB" id="A0A0C3JMV0"/>
<accession>A0A0C3JMV0</accession>